<dbReference type="Pfam" id="PF02472">
    <property type="entry name" value="ExbD"/>
    <property type="match status" value="1"/>
</dbReference>
<gene>
    <name evidence="7" type="ORF">MNBD_GAMMA21-823</name>
</gene>
<evidence type="ECO:0000256" key="1">
    <source>
        <dbReference type="ARBA" id="ARBA00004162"/>
    </source>
</evidence>
<keyword evidence="2" id="KW-1003">Cell membrane</keyword>
<dbReference type="Gene3D" id="3.30.420.270">
    <property type="match status" value="1"/>
</dbReference>
<evidence type="ECO:0000256" key="6">
    <source>
        <dbReference type="SAM" id="Phobius"/>
    </source>
</evidence>
<dbReference type="PANTHER" id="PTHR30558:SF3">
    <property type="entry name" value="BIOPOLYMER TRANSPORT PROTEIN EXBD-RELATED"/>
    <property type="match status" value="1"/>
</dbReference>
<evidence type="ECO:0000256" key="2">
    <source>
        <dbReference type="ARBA" id="ARBA00022475"/>
    </source>
</evidence>
<evidence type="ECO:0000313" key="7">
    <source>
        <dbReference type="EMBL" id="VAW97040.1"/>
    </source>
</evidence>
<feature type="transmembrane region" description="Helical" evidence="6">
    <location>
        <begin position="15"/>
        <end position="35"/>
    </location>
</feature>
<proteinExistence type="predicted"/>
<evidence type="ECO:0000256" key="4">
    <source>
        <dbReference type="ARBA" id="ARBA00022989"/>
    </source>
</evidence>
<dbReference type="GO" id="GO:0022857">
    <property type="term" value="F:transmembrane transporter activity"/>
    <property type="evidence" value="ECO:0007669"/>
    <property type="project" value="InterPro"/>
</dbReference>
<dbReference type="EMBL" id="UOFR01000043">
    <property type="protein sequence ID" value="VAW97040.1"/>
    <property type="molecule type" value="Genomic_DNA"/>
</dbReference>
<dbReference type="GO" id="GO:0005886">
    <property type="term" value="C:plasma membrane"/>
    <property type="evidence" value="ECO:0007669"/>
    <property type="project" value="UniProtKB-SubCell"/>
</dbReference>
<dbReference type="PANTHER" id="PTHR30558">
    <property type="entry name" value="EXBD MEMBRANE COMPONENT OF PMF-DRIVEN MACROMOLECULE IMPORT SYSTEM"/>
    <property type="match status" value="1"/>
</dbReference>
<dbReference type="InterPro" id="IPR003400">
    <property type="entry name" value="ExbD"/>
</dbReference>
<keyword evidence="4 6" id="KW-1133">Transmembrane helix</keyword>
<keyword evidence="5 6" id="KW-0472">Membrane</keyword>
<name>A0A3B1A656_9ZZZZ</name>
<keyword evidence="3 6" id="KW-0812">Transmembrane</keyword>
<evidence type="ECO:0000256" key="5">
    <source>
        <dbReference type="ARBA" id="ARBA00023136"/>
    </source>
</evidence>
<comment type="subcellular location">
    <subcellularLocation>
        <location evidence="1">Cell membrane</location>
        <topology evidence="1">Single-pass membrane protein</topology>
    </subcellularLocation>
</comment>
<evidence type="ECO:0000256" key="3">
    <source>
        <dbReference type="ARBA" id="ARBA00022692"/>
    </source>
</evidence>
<protein>
    <submittedName>
        <fullName evidence="7">Biopolymer transport protein ExbD/TolR</fullName>
    </submittedName>
</protein>
<accession>A0A3B1A656</accession>
<sequence>MNFRSETKETVDINLTPLIDVVFLLLIFFMVSTTFQKSSEIQIELPEASGEPPEIKEFSLEVGIDGSGRYFVNNRVLVDKKLSTLKLAIQQTLTNAKQKKPHVTISSDKNASYQSVVTAMDAVNQLGLNKFSLTTKQSNEEN</sequence>
<reference evidence="7" key="1">
    <citation type="submission" date="2018-06" db="EMBL/GenBank/DDBJ databases">
        <authorList>
            <person name="Zhirakovskaya E."/>
        </authorList>
    </citation>
    <scope>NUCLEOTIDE SEQUENCE</scope>
</reference>
<organism evidence="7">
    <name type="scientific">hydrothermal vent metagenome</name>
    <dbReference type="NCBI Taxonomy" id="652676"/>
    <lineage>
        <taxon>unclassified sequences</taxon>
        <taxon>metagenomes</taxon>
        <taxon>ecological metagenomes</taxon>
    </lineage>
</organism>
<dbReference type="AlphaFoldDB" id="A0A3B1A656"/>